<dbReference type="KEGG" id="egt:105975469"/>
<dbReference type="Pfam" id="PF00646">
    <property type="entry name" value="F-box"/>
    <property type="match status" value="1"/>
</dbReference>
<dbReference type="InterPro" id="IPR055411">
    <property type="entry name" value="LRR_FXL15/At3g58940/PEG3-like"/>
</dbReference>
<dbReference type="InterPro" id="IPR036047">
    <property type="entry name" value="F-box-like_dom_sf"/>
</dbReference>
<sequence>MEVMMDERVEEDDRISNLPEEILYNIIYFMSKKDAAKTCVLSKSWRFLWQNRLTISYSEGSSLFSGPHRTRLFINAVRSHLIKDNHHRIEEFHLDVNSSDSASLLENWIPMLKSIGVKAFFLSIDLHAPDSSSSYFHLPSVFFQAESLTSLHLSRCKFPQYDRNVLFHRLELICLRNVEFTDQHTINKILWTCPLITSIRLEECKGLHFTSVDLFLKHLKHFTFINKQIEDEVCGIDILSVPTIEKIYIHGSSTRFRFHGHKFTYLKELSLKLVIVSTDSFDFSSCYEFPLLESFDITGPGWDDINLRMHAPKILHFKCLGYNRIPSIGFTTPMSRQCKSVLGFRFRPESNSFLELSGFLHAFSQSRIYLSVFLDPMPNILNIEQDIIDNIDGVDVEELGLNMDHAASFPTFLDCMFSVCRPRNIVQHSYVREAHIERDQKELTEFLCNFLTMKSWEFTRKEDLEEVRIESFDADNQQWEPVLLSECALLPESKKRLRFQLKWSEDANRDEESSSSKRRKLE</sequence>
<dbReference type="Pfam" id="PF24758">
    <property type="entry name" value="LRR_At5g56370"/>
    <property type="match status" value="1"/>
</dbReference>
<dbReference type="PANTHER" id="PTHR31639:SF42">
    <property type="entry name" value="OS02G0160200 PROTEIN"/>
    <property type="match status" value="1"/>
</dbReference>
<dbReference type="SUPFAM" id="SSF52058">
    <property type="entry name" value="L domain-like"/>
    <property type="match status" value="1"/>
</dbReference>
<dbReference type="OrthoDB" id="809858at2759"/>
<protein>
    <recommendedName>
        <fullName evidence="1">F-box domain-containing protein</fullName>
    </recommendedName>
</protein>
<evidence type="ECO:0000259" key="1">
    <source>
        <dbReference type="PROSITE" id="PS50181"/>
    </source>
</evidence>
<dbReference type="STRING" id="4155.A0A022Q0I6"/>
<dbReference type="InterPro" id="IPR032675">
    <property type="entry name" value="LRR_dom_sf"/>
</dbReference>
<evidence type="ECO:0000313" key="3">
    <source>
        <dbReference type="Proteomes" id="UP000030748"/>
    </source>
</evidence>
<dbReference type="CDD" id="cd22160">
    <property type="entry name" value="F-box_AtFBL13-like"/>
    <property type="match status" value="1"/>
</dbReference>
<dbReference type="PANTHER" id="PTHR31639">
    <property type="entry name" value="F-BOX PROTEIN-LIKE"/>
    <property type="match status" value="1"/>
</dbReference>
<dbReference type="AlphaFoldDB" id="A0A022Q0I6"/>
<reference evidence="2 3" key="1">
    <citation type="journal article" date="2013" name="Proc. Natl. Acad. Sci. U.S.A.">
        <title>Fine-scale variation in meiotic recombination in Mimulus inferred from population shotgun sequencing.</title>
        <authorList>
            <person name="Hellsten U."/>
            <person name="Wright K.M."/>
            <person name="Jenkins J."/>
            <person name="Shu S."/>
            <person name="Yuan Y."/>
            <person name="Wessler S.R."/>
            <person name="Schmutz J."/>
            <person name="Willis J.H."/>
            <person name="Rokhsar D.S."/>
        </authorList>
    </citation>
    <scope>NUCLEOTIDE SEQUENCE [LARGE SCALE GENOMIC DNA]</scope>
    <source>
        <strain evidence="3">cv. DUN x IM62</strain>
    </source>
</reference>
<proteinExistence type="predicted"/>
<dbReference type="EMBL" id="KI632223">
    <property type="protein sequence ID" value="EYU21526.1"/>
    <property type="molecule type" value="Genomic_DNA"/>
</dbReference>
<dbReference type="Gene3D" id="3.80.10.10">
    <property type="entry name" value="Ribonuclease Inhibitor"/>
    <property type="match status" value="1"/>
</dbReference>
<keyword evidence="3" id="KW-1185">Reference proteome</keyword>
<accession>A0A022Q0I6</accession>
<name>A0A022Q0I6_ERYGU</name>
<feature type="domain" description="F-box" evidence="1">
    <location>
        <begin position="12"/>
        <end position="60"/>
    </location>
</feature>
<evidence type="ECO:0000313" key="2">
    <source>
        <dbReference type="EMBL" id="EYU21526.1"/>
    </source>
</evidence>
<dbReference type="InterPro" id="IPR053781">
    <property type="entry name" value="F-box_AtFBL13-like"/>
</dbReference>
<dbReference type="SUPFAM" id="SSF81383">
    <property type="entry name" value="F-box domain"/>
    <property type="match status" value="1"/>
</dbReference>
<dbReference type="Proteomes" id="UP000030748">
    <property type="component" value="Unassembled WGS sequence"/>
</dbReference>
<gene>
    <name evidence="2" type="ORF">MIMGU_mgv1a020673mg</name>
</gene>
<organism evidence="2 3">
    <name type="scientific">Erythranthe guttata</name>
    <name type="common">Yellow monkey flower</name>
    <name type="synonym">Mimulus guttatus</name>
    <dbReference type="NCBI Taxonomy" id="4155"/>
    <lineage>
        <taxon>Eukaryota</taxon>
        <taxon>Viridiplantae</taxon>
        <taxon>Streptophyta</taxon>
        <taxon>Embryophyta</taxon>
        <taxon>Tracheophyta</taxon>
        <taxon>Spermatophyta</taxon>
        <taxon>Magnoliopsida</taxon>
        <taxon>eudicotyledons</taxon>
        <taxon>Gunneridae</taxon>
        <taxon>Pentapetalae</taxon>
        <taxon>asterids</taxon>
        <taxon>lamiids</taxon>
        <taxon>Lamiales</taxon>
        <taxon>Phrymaceae</taxon>
        <taxon>Erythranthe</taxon>
    </lineage>
</organism>
<dbReference type="PROSITE" id="PS50181">
    <property type="entry name" value="FBOX"/>
    <property type="match status" value="1"/>
</dbReference>
<dbReference type="InterPro" id="IPR001810">
    <property type="entry name" value="F-box_dom"/>
</dbReference>